<dbReference type="Proteomes" id="UP000321797">
    <property type="component" value="Unassembled WGS sequence"/>
</dbReference>
<dbReference type="Pfam" id="PF07811">
    <property type="entry name" value="TadE"/>
    <property type="match status" value="1"/>
</dbReference>
<keyword evidence="1" id="KW-0812">Transmembrane</keyword>
<organism evidence="3 4">
    <name type="scientific">Mycolicibacter arupensis</name>
    <dbReference type="NCBI Taxonomy" id="342002"/>
    <lineage>
        <taxon>Bacteria</taxon>
        <taxon>Bacillati</taxon>
        <taxon>Actinomycetota</taxon>
        <taxon>Actinomycetes</taxon>
        <taxon>Mycobacteriales</taxon>
        <taxon>Mycobacteriaceae</taxon>
        <taxon>Mycolicibacter</taxon>
    </lineage>
</organism>
<dbReference type="RefSeq" id="WP_276762309.1">
    <property type="nucleotide sequence ID" value="NZ_SSGD01000118.1"/>
</dbReference>
<sequence>MCGHAPCADDAGASTVEAAFALAALVSVLVLCVAGISAVSTQIRCIDAAREAARLGARGDVSAVTVVVRQIAPAGATVQLHAEGDLVVARVIARPILLPGLAVAAESVSALEPPG</sequence>
<dbReference type="InterPro" id="IPR049790">
    <property type="entry name" value="Rv3655c/TadE"/>
</dbReference>
<feature type="domain" description="TadE-like" evidence="2">
    <location>
        <begin position="12"/>
        <end position="54"/>
    </location>
</feature>
<protein>
    <submittedName>
        <fullName evidence="3">Pilus assembly protein TadE</fullName>
    </submittedName>
</protein>
<keyword evidence="1" id="KW-0472">Membrane</keyword>
<evidence type="ECO:0000256" key="1">
    <source>
        <dbReference type="SAM" id="Phobius"/>
    </source>
</evidence>
<dbReference type="NCBIfam" id="NF041390">
    <property type="entry name" value="TadE_Rv3655c"/>
    <property type="match status" value="1"/>
</dbReference>
<dbReference type="InterPro" id="IPR012495">
    <property type="entry name" value="TadE-like_dom"/>
</dbReference>
<evidence type="ECO:0000313" key="3">
    <source>
        <dbReference type="EMBL" id="TXI52823.1"/>
    </source>
</evidence>
<comment type="caution">
    <text evidence="3">The sequence shown here is derived from an EMBL/GenBank/DDBJ whole genome shotgun (WGS) entry which is preliminary data.</text>
</comment>
<feature type="transmembrane region" description="Helical" evidence="1">
    <location>
        <begin position="18"/>
        <end position="40"/>
    </location>
</feature>
<name>A0A5C7XTU2_9MYCO</name>
<keyword evidence="1" id="KW-1133">Transmembrane helix</keyword>
<evidence type="ECO:0000313" key="4">
    <source>
        <dbReference type="Proteomes" id="UP000321797"/>
    </source>
</evidence>
<dbReference type="EMBL" id="SSGD01000118">
    <property type="protein sequence ID" value="TXI52823.1"/>
    <property type="molecule type" value="Genomic_DNA"/>
</dbReference>
<reference evidence="3 4" key="1">
    <citation type="submission" date="2018-09" db="EMBL/GenBank/DDBJ databases">
        <title>Metagenome Assembled Genomes from an Advanced Water Purification Facility.</title>
        <authorList>
            <person name="Stamps B.W."/>
            <person name="Spear J.R."/>
        </authorList>
    </citation>
    <scope>NUCLEOTIDE SEQUENCE [LARGE SCALE GENOMIC DNA]</scope>
    <source>
        <strain evidence="3">Bin_29_2</strain>
    </source>
</reference>
<accession>A0A5C7XTU2</accession>
<dbReference type="AlphaFoldDB" id="A0A5C7XTU2"/>
<proteinExistence type="predicted"/>
<evidence type="ECO:0000259" key="2">
    <source>
        <dbReference type="Pfam" id="PF07811"/>
    </source>
</evidence>
<gene>
    <name evidence="3" type="ORF">E6Q54_17555</name>
</gene>